<gene>
    <name evidence="1" type="ORF">R3P38DRAFT_2862304</name>
</gene>
<organism evidence="1 2">
    <name type="scientific">Favolaschia claudopus</name>
    <dbReference type="NCBI Taxonomy" id="2862362"/>
    <lineage>
        <taxon>Eukaryota</taxon>
        <taxon>Fungi</taxon>
        <taxon>Dikarya</taxon>
        <taxon>Basidiomycota</taxon>
        <taxon>Agaricomycotina</taxon>
        <taxon>Agaricomycetes</taxon>
        <taxon>Agaricomycetidae</taxon>
        <taxon>Agaricales</taxon>
        <taxon>Marasmiineae</taxon>
        <taxon>Mycenaceae</taxon>
        <taxon>Favolaschia</taxon>
    </lineage>
</organism>
<sequence length="294" mass="33460">MHLMPDSPYLPADLERAIFELTATLYPNTIPRLLLVARRVLVWIEPLLYRKISIPGLTEKSGNGAAILHALANDYKTPHFFASATRYLYIFGMEWSFFNSGGSGKRRWYDSELDAVFRVCSGVESLLLMGDLEKPKLLSMASQTMRPRRAIMLVDLLSPQLDLSLPLFHTLTHLLLGDLTRKSAVISETWPYLNHLRNLTTLTHLGLGNCTSPELVSNLLEHCLQLECLVICTQQPIPALEEGEDIRREPRLVMMVMPQRMVDDWDMGTRGGLDLWARADASVRYQTKLYGLYR</sequence>
<dbReference type="Gene3D" id="3.80.10.10">
    <property type="entry name" value="Ribonuclease Inhibitor"/>
    <property type="match status" value="1"/>
</dbReference>
<dbReference type="AlphaFoldDB" id="A0AAW0DIQ4"/>
<reference evidence="1 2" key="1">
    <citation type="journal article" date="2024" name="J Genomics">
        <title>Draft genome sequencing and assembly of Favolaschia claudopus CIRM-BRFM 2984 isolated from oak limbs.</title>
        <authorList>
            <person name="Navarro D."/>
            <person name="Drula E."/>
            <person name="Chaduli D."/>
            <person name="Cazenave R."/>
            <person name="Ahrendt S."/>
            <person name="Wang J."/>
            <person name="Lipzen A."/>
            <person name="Daum C."/>
            <person name="Barry K."/>
            <person name="Grigoriev I.V."/>
            <person name="Favel A."/>
            <person name="Rosso M.N."/>
            <person name="Martin F."/>
        </authorList>
    </citation>
    <scope>NUCLEOTIDE SEQUENCE [LARGE SCALE GENOMIC DNA]</scope>
    <source>
        <strain evidence="1 2">CIRM-BRFM 2984</strain>
    </source>
</reference>
<comment type="caution">
    <text evidence="1">The sequence shown here is derived from an EMBL/GenBank/DDBJ whole genome shotgun (WGS) entry which is preliminary data.</text>
</comment>
<keyword evidence="2" id="KW-1185">Reference proteome</keyword>
<dbReference type="EMBL" id="JAWWNJ010000008">
    <property type="protein sequence ID" value="KAK7050215.1"/>
    <property type="molecule type" value="Genomic_DNA"/>
</dbReference>
<name>A0AAW0DIQ4_9AGAR</name>
<evidence type="ECO:0000313" key="2">
    <source>
        <dbReference type="Proteomes" id="UP001362999"/>
    </source>
</evidence>
<protein>
    <submittedName>
        <fullName evidence="1">Uncharacterized protein</fullName>
    </submittedName>
</protein>
<proteinExistence type="predicted"/>
<accession>A0AAW0DIQ4</accession>
<dbReference type="Proteomes" id="UP001362999">
    <property type="component" value="Unassembled WGS sequence"/>
</dbReference>
<dbReference type="InterPro" id="IPR032675">
    <property type="entry name" value="LRR_dom_sf"/>
</dbReference>
<evidence type="ECO:0000313" key="1">
    <source>
        <dbReference type="EMBL" id="KAK7050215.1"/>
    </source>
</evidence>